<keyword evidence="1" id="KW-0812">Transmembrane</keyword>
<evidence type="ECO:0000313" key="2">
    <source>
        <dbReference type="EMBL" id="RRT48358.1"/>
    </source>
</evidence>
<feature type="transmembrane region" description="Helical" evidence="1">
    <location>
        <begin position="121"/>
        <end position="144"/>
    </location>
</feature>
<proteinExistence type="predicted"/>
<dbReference type="AlphaFoldDB" id="A0A426Y9I0"/>
<accession>A0A426Y9I0</accession>
<organism evidence="2 3">
    <name type="scientific">Ensete ventricosum</name>
    <name type="common">Abyssinian banana</name>
    <name type="synonym">Musa ensete</name>
    <dbReference type="NCBI Taxonomy" id="4639"/>
    <lineage>
        <taxon>Eukaryota</taxon>
        <taxon>Viridiplantae</taxon>
        <taxon>Streptophyta</taxon>
        <taxon>Embryophyta</taxon>
        <taxon>Tracheophyta</taxon>
        <taxon>Spermatophyta</taxon>
        <taxon>Magnoliopsida</taxon>
        <taxon>Liliopsida</taxon>
        <taxon>Zingiberales</taxon>
        <taxon>Musaceae</taxon>
        <taxon>Ensete</taxon>
    </lineage>
</organism>
<comment type="caution">
    <text evidence="2">The sequence shown here is derived from an EMBL/GenBank/DDBJ whole genome shotgun (WGS) entry which is preliminary data.</text>
</comment>
<dbReference type="Proteomes" id="UP000287651">
    <property type="component" value="Unassembled WGS sequence"/>
</dbReference>
<dbReference type="EMBL" id="AMZH03014005">
    <property type="protein sequence ID" value="RRT48358.1"/>
    <property type="molecule type" value="Genomic_DNA"/>
</dbReference>
<evidence type="ECO:0000256" key="1">
    <source>
        <dbReference type="SAM" id="Phobius"/>
    </source>
</evidence>
<keyword evidence="1" id="KW-0472">Membrane</keyword>
<evidence type="ECO:0000313" key="3">
    <source>
        <dbReference type="Proteomes" id="UP000287651"/>
    </source>
</evidence>
<gene>
    <name evidence="2" type="ORF">B296_00053161</name>
</gene>
<sequence length="146" mass="15049">MAAAGAISGTGSGITALLRLRRPAPRHPSVAACSLADGGNPICGRHLRPSLIHLDRSFPPSRIPAAVSKKGGLLRPVAPAAAASSSPAEGSYYVGFVSVIHLFVGVVYCLVSWAVGLPKRAVSFAGQTPIACLPLKLLLSFISLKR</sequence>
<protein>
    <submittedName>
        <fullName evidence="2">Uncharacterized protein</fullName>
    </submittedName>
</protein>
<name>A0A426Y9I0_ENSVE</name>
<keyword evidence="1" id="KW-1133">Transmembrane helix</keyword>
<feature type="transmembrane region" description="Helical" evidence="1">
    <location>
        <begin position="92"/>
        <end position="115"/>
    </location>
</feature>
<reference evidence="2 3" key="1">
    <citation type="journal article" date="2014" name="Agronomy (Basel)">
        <title>A Draft Genome Sequence for Ensete ventricosum, the Drought-Tolerant Tree Against Hunger.</title>
        <authorList>
            <person name="Harrison J."/>
            <person name="Moore K.A."/>
            <person name="Paszkiewicz K."/>
            <person name="Jones T."/>
            <person name="Grant M."/>
            <person name="Ambacheew D."/>
            <person name="Muzemil S."/>
            <person name="Studholme D.J."/>
        </authorList>
    </citation>
    <scope>NUCLEOTIDE SEQUENCE [LARGE SCALE GENOMIC DNA]</scope>
</reference>